<sequence length="31" mass="3730">MLNETEILKLLLPEFLVDHFDIVKFEEVNKI</sequence>
<name>A0A8J8K7R4_9FLAO</name>
<evidence type="ECO:0008006" key="4">
    <source>
        <dbReference type="Google" id="ProtNLM"/>
    </source>
</evidence>
<dbReference type="EMBL" id="JABSNO010000001">
    <property type="protein sequence ID" value="NRS91217.1"/>
    <property type="molecule type" value="Genomic_DNA"/>
</dbReference>
<dbReference type="EMBL" id="JABSNO010000020">
    <property type="protein sequence ID" value="NRS93337.1"/>
    <property type="molecule type" value="Genomic_DNA"/>
</dbReference>
<gene>
    <name evidence="1" type="ORF">HNQ03_000282</name>
    <name evidence="2" type="ORF">HNQ03_002426</name>
</gene>
<keyword evidence="3" id="KW-1185">Reference proteome</keyword>
<organism evidence="1 3">
    <name type="scientific">Frigoriflavimonas asaccharolytica</name>
    <dbReference type="NCBI Taxonomy" id="2735899"/>
    <lineage>
        <taxon>Bacteria</taxon>
        <taxon>Pseudomonadati</taxon>
        <taxon>Bacteroidota</taxon>
        <taxon>Flavobacteriia</taxon>
        <taxon>Flavobacteriales</taxon>
        <taxon>Weeksellaceae</taxon>
        <taxon>Frigoriflavimonas</taxon>
    </lineage>
</organism>
<evidence type="ECO:0000313" key="3">
    <source>
        <dbReference type="Proteomes" id="UP000610746"/>
    </source>
</evidence>
<reference evidence="1" key="1">
    <citation type="submission" date="2020-05" db="EMBL/GenBank/DDBJ databases">
        <title>Genomic Encyclopedia of Type Strains, Phase IV (KMG-V): Genome sequencing to study the core and pangenomes of soil and plant-associated prokaryotes.</title>
        <authorList>
            <person name="Whitman W."/>
        </authorList>
    </citation>
    <scope>NUCLEOTIDE SEQUENCE</scope>
    <source>
        <strain evidence="1">16F</strain>
    </source>
</reference>
<proteinExistence type="predicted"/>
<accession>A0A8J8K7R4</accession>
<protein>
    <recommendedName>
        <fullName evidence="4">Transposase</fullName>
    </recommendedName>
</protein>
<evidence type="ECO:0000313" key="2">
    <source>
        <dbReference type="EMBL" id="NRS93337.1"/>
    </source>
</evidence>
<feature type="non-terminal residue" evidence="1">
    <location>
        <position position="31"/>
    </location>
</feature>
<comment type="caution">
    <text evidence="1">The sequence shown here is derived from an EMBL/GenBank/DDBJ whole genome shotgun (WGS) entry which is preliminary data.</text>
</comment>
<dbReference type="AlphaFoldDB" id="A0A8J8K7R4"/>
<evidence type="ECO:0000313" key="1">
    <source>
        <dbReference type="EMBL" id="NRS91217.1"/>
    </source>
</evidence>
<dbReference type="Proteomes" id="UP000610746">
    <property type="component" value="Unassembled WGS sequence"/>
</dbReference>